<reference evidence="1" key="1">
    <citation type="submission" date="2021-06" db="EMBL/GenBank/DDBJ databases">
        <authorList>
            <person name="Ellington A.J."/>
            <person name="Bryan N.C."/>
            <person name="Christner B.C."/>
            <person name="Reisch C.R."/>
        </authorList>
    </citation>
    <scope>NUCLEOTIDE SEQUENCE</scope>
    <source>
        <strain evidence="1">L6-1</strain>
    </source>
</reference>
<name>A0ACD1E4J2_9MICO</name>
<gene>
    <name evidence="1" type="ORF">KM842_01430</name>
</gene>
<sequence length="290" mass="29583">MANLNRILGMASKVIDKQLQKRSGQQPGGQHGGVQQYRQSGHSGATDWRGLVRTAADRLTGDARGGQADPGVQPRGQQYGQQPGQQPGPQPSGQAQHPGRRSGTPSSEADRVAIAKYDYLLKTADPERLEQAHHDAFARLTPEQRQQVLQRLNAEVPQHDRSTDASPAGLARAATRGETSRPGTMRKVLGGAALGGGALAVGGLAVAVAGGAVLSAAAGPVLAQAADLGVDFEGVASGLGETVTGGLGDLGGGVEGIAAQGEQALGGLGEQVGSLGEGFQWPGIGDFFDR</sequence>
<evidence type="ECO:0000313" key="1">
    <source>
        <dbReference type="EMBL" id="QWS33903.1"/>
    </source>
</evidence>
<organism evidence="1 2">
    <name type="scientific">Curtobacterium aetherium</name>
    <dbReference type="NCBI Taxonomy" id="2841594"/>
    <lineage>
        <taxon>Bacteria</taxon>
        <taxon>Bacillati</taxon>
        <taxon>Actinomycetota</taxon>
        <taxon>Actinomycetes</taxon>
        <taxon>Micrococcales</taxon>
        <taxon>Microbacteriaceae</taxon>
        <taxon>Curtobacterium</taxon>
    </lineage>
</organism>
<proteinExistence type="predicted"/>
<evidence type="ECO:0000313" key="2">
    <source>
        <dbReference type="Proteomes" id="UP000681794"/>
    </source>
</evidence>
<protein>
    <submittedName>
        <fullName evidence="1">Cation-transporting ATPase</fullName>
    </submittedName>
</protein>
<dbReference type="EMBL" id="CP076544">
    <property type="protein sequence ID" value="QWS33903.1"/>
    <property type="molecule type" value="Genomic_DNA"/>
</dbReference>
<dbReference type="Proteomes" id="UP000681794">
    <property type="component" value="Chromosome"/>
</dbReference>
<keyword evidence="2" id="KW-1185">Reference proteome</keyword>
<accession>A0ACD1E4J2</accession>